<comment type="caution">
    <text evidence="1">The sequence shown here is derived from an EMBL/GenBank/DDBJ whole genome shotgun (WGS) entry which is preliminary data.</text>
</comment>
<evidence type="ECO:0000313" key="1">
    <source>
        <dbReference type="EMBL" id="TVU35718.1"/>
    </source>
</evidence>
<dbReference type="Gramene" id="TVU35718">
    <property type="protein sequence ID" value="TVU35718"/>
    <property type="gene ID" value="EJB05_17620"/>
</dbReference>
<evidence type="ECO:0000313" key="2">
    <source>
        <dbReference type="Proteomes" id="UP000324897"/>
    </source>
</evidence>
<dbReference type="AlphaFoldDB" id="A0A5J9VIZ0"/>
<gene>
    <name evidence="1" type="ORF">EJB05_17620</name>
</gene>
<organism evidence="1 2">
    <name type="scientific">Eragrostis curvula</name>
    <name type="common">weeping love grass</name>
    <dbReference type="NCBI Taxonomy" id="38414"/>
    <lineage>
        <taxon>Eukaryota</taxon>
        <taxon>Viridiplantae</taxon>
        <taxon>Streptophyta</taxon>
        <taxon>Embryophyta</taxon>
        <taxon>Tracheophyta</taxon>
        <taxon>Spermatophyta</taxon>
        <taxon>Magnoliopsida</taxon>
        <taxon>Liliopsida</taxon>
        <taxon>Poales</taxon>
        <taxon>Poaceae</taxon>
        <taxon>PACMAD clade</taxon>
        <taxon>Chloridoideae</taxon>
        <taxon>Eragrostideae</taxon>
        <taxon>Eragrostidinae</taxon>
        <taxon>Eragrostis</taxon>
    </lineage>
</organism>
<accession>A0A5J9VIZ0</accession>
<reference evidence="1 2" key="1">
    <citation type="journal article" date="2019" name="Sci. Rep.">
        <title>A high-quality genome of Eragrostis curvula grass provides insights into Poaceae evolution and supports new strategies to enhance forage quality.</title>
        <authorList>
            <person name="Carballo J."/>
            <person name="Santos B.A.C.M."/>
            <person name="Zappacosta D."/>
            <person name="Garbus I."/>
            <person name="Selva J.P."/>
            <person name="Gallo C.A."/>
            <person name="Diaz A."/>
            <person name="Albertini E."/>
            <person name="Caccamo M."/>
            <person name="Echenique V."/>
        </authorList>
    </citation>
    <scope>NUCLEOTIDE SEQUENCE [LARGE SCALE GENOMIC DNA]</scope>
    <source>
        <strain evidence="2">cv. Victoria</strain>
        <tissue evidence="1">Leaf</tissue>
    </source>
</reference>
<proteinExistence type="predicted"/>
<name>A0A5J9VIZ0_9POAL</name>
<feature type="non-terminal residue" evidence="1">
    <location>
        <position position="1"/>
    </location>
</feature>
<dbReference type="Proteomes" id="UP000324897">
    <property type="component" value="Unassembled WGS sequence"/>
</dbReference>
<protein>
    <submittedName>
        <fullName evidence="1">Uncharacterized protein</fullName>
    </submittedName>
</protein>
<keyword evidence="2" id="KW-1185">Reference proteome</keyword>
<sequence length="145" mass="16432">MLYASLKSALKHSIGQQTGMLTEDSTLEDSMNLSVLSFSSPVEWEARAIVHADVAHQIIAVVLVLNPFQTKLITTEQAAQMEQERRRSLTGAIIYAWWNGWKDRNQRIFKGVSRDQLQVSCVSPEFSNKSEAKYYVWHCHSASTT</sequence>
<dbReference type="EMBL" id="RWGY01000009">
    <property type="protein sequence ID" value="TVU35718.1"/>
    <property type="molecule type" value="Genomic_DNA"/>
</dbReference>